<organism evidence="1 2">
    <name type="scientific">Leucogyrophana mollusca</name>
    <dbReference type="NCBI Taxonomy" id="85980"/>
    <lineage>
        <taxon>Eukaryota</taxon>
        <taxon>Fungi</taxon>
        <taxon>Dikarya</taxon>
        <taxon>Basidiomycota</taxon>
        <taxon>Agaricomycotina</taxon>
        <taxon>Agaricomycetes</taxon>
        <taxon>Agaricomycetidae</taxon>
        <taxon>Boletales</taxon>
        <taxon>Boletales incertae sedis</taxon>
        <taxon>Leucogyrophana</taxon>
    </lineage>
</organism>
<reference evidence="1" key="1">
    <citation type="journal article" date="2021" name="New Phytol.">
        <title>Evolutionary innovations through gain and loss of genes in the ectomycorrhizal Boletales.</title>
        <authorList>
            <person name="Wu G."/>
            <person name="Miyauchi S."/>
            <person name="Morin E."/>
            <person name="Kuo A."/>
            <person name="Drula E."/>
            <person name="Varga T."/>
            <person name="Kohler A."/>
            <person name="Feng B."/>
            <person name="Cao Y."/>
            <person name="Lipzen A."/>
            <person name="Daum C."/>
            <person name="Hundley H."/>
            <person name="Pangilinan J."/>
            <person name="Johnson J."/>
            <person name="Barry K."/>
            <person name="LaButti K."/>
            <person name="Ng V."/>
            <person name="Ahrendt S."/>
            <person name="Min B."/>
            <person name="Choi I.G."/>
            <person name="Park H."/>
            <person name="Plett J.M."/>
            <person name="Magnuson J."/>
            <person name="Spatafora J.W."/>
            <person name="Nagy L.G."/>
            <person name="Henrissat B."/>
            <person name="Grigoriev I.V."/>
            <person name="Yang Z.L."/>
            <person name="Xu J."/>
            <person name="Martin F.M."/>
        </authorList>
    </citation>
    <scope>NUCLEOTIDE SEQUENCE</scope>
    <source>
        <strain evidence="1">KUC20120723A-06</strain>
    </source>
</reference>
<keyword evidence="2" id="KW-1185">Reference proteome</keyword>
<sequence>MITLRPRRARKRCTLLSIAVFVAGLLYFLWRRGCCSHSEYADTPYLSLAEEMVRAMELAIDDTVRSTALTEHKLPLTSASGLQDLQRFQAELAAHMHASNNTTDTDVDICPALAGHRLLLVGTEQAYALHSHLLRRREQSEGYIFPCAGKEFCTHHRVCVSHSPQDGERENEKDQEKERYVKSPTPEELERTGEVLVTFVLSSGLAVPLDGGEKSGAQEPVVDPATGVRVREAYPPWTTAVRRVKTGVIVLSRGAVPAPAWSYAGNWTFLDSVPRVGGAPLVPASNGTRGSIAWSPGGSMTQTLRGPATQPAEDVPALRIANAALHATLRTFLPGVLRALGEARQTHRRRVVWAGGWLRARNRVGMRNAEFEREDVLFQLVEAIRVGSDAIKSDSGGIKAGSDAIKADPWTLYHDVQVYLQNRLLRGLLPHFEVVFLPLEGGARVRGRGGADGARKDEGGAEARGGEGVRSREEVRRKEKEEAIGDAFLRGLVMVMRYGTPGL</sequence>
<protein>
    <submittedName>
        <fullName evidence="1">Uncharacterized protein</fullName>
    </submittedName>
</protein>
<dbReference type="Proteomes" id="UP000790709">
    <property type="component" value="Unassembled WGS sequence"/>
</dbReference>
<comment type="caution">
    <text evidence="1">The sequence shown here is derived from an EMBL/GenBank/DDBJ whole genome shotgun (WGS) entry which is preliminary data.</text>
</comment>
<proteinExistence type="predicted"/>
<accession>A0ACB8B794</accession>
<evidence type="ECO:0000313" key="2">
    <source>
        <dbReference type="Proteomes" id="UP000790709"/>
    </source>
</evidence>
<name>A0ACB8B794_9AGAM</name>
<dbReference type="EMBL" id="MU266534">
    <property type="protein sequence ID" value="KAH7921282.1"/>
    <property type="molecule type" value="Genomic_DNA"/>
</dbReference>
<gene>
    <name evidence="1" type="ORF">BV22DRAFT_1132418</name>
</gene>
<evidence type="ECO:0000313" key="1">
    <source>
        <dbReference type="EMBL" id="KAH7921282.1"/>
    </source>
</evidence>